<evidence type="ECO:0000259" key="8">
    <source>
        <dbReference type="PROSITE" id="PS50862"/>
    </source>
</evidence>
<evidence type="ECO:0000256" key="2">
    <source>
        <dbReference type="ARBA" id="ARBA00012816"/>
    </source>
</evidence>
<dbReference type="InterPro" id="IPR002312">
    <property type="entry name" value="Asp/Asn-tRNA-synth_IIb"/>
</dbReference>
<dbReference type="InterPro" id="IPR004522">
    <property type="entry name" value="Asn-tRNA-ligase"/>
</dbReference>
<dbReference type="KEGG" id="asau:88171488"/>
<keyword evidence="4" id="KW-0547">Nucleotide-binding</keyword>
<dbReference type="AlphaFoldDB" id="A0AAX4H3S3"/>
<dbReference type="PANTHER" id="PTHR22594">
    <property type="entry name" value="ASPARTYL/LYSYL-TRNA SYNTHETASE"/>
    <property type="match status" value="1"/>
</dbReference>
<dbReference type="Proteomes" id="UP001338582">
    <property type="component" value="Chromosome 1"/>
</dbReference>
<dbReference type="NCBIfam" id="TIGR00457">
    <property type="entry name" value="asnS"/>
    <property type="match status" value="1"/>
</dbReference>
<dbReference type="InterPro" id="IPR006195">
    <property type="entry name" value="aa-tRNA-synth_II"/>
</dbReference>
<comment type="similarity">
    <text evidence="1">Belongs to the class-II aminoacyl-tRNA synthetase family.</text>
</comment>
<sequence length="481" mass="54625">MFRLRQFRAYSTLAPTIRDVFLNPLPINSEITCYGHIKSIRSFKKLTFVDISDGSSHRSLNVVMDNNSAESASNFAVGQSVEVKGKWVESRGTQANEVRIVSDDPKHGVTILGQVPDSYPIQKKTLTLQFLRGHPTLRHRTSTLASVMRLRSKIETELATFFQKNSCVKVGPPLLTASDCEGGGQQFIVGQGNRPKEEFFSKAAYLTVSAQLHLEVLSQSLNRVWCLSPCFRAEDSNTNRHLCEFWMLEGELSYVTKIEQLTSFVEDMIRNVAQSLKTDNQENDAGLFKDLEQSRYSKEDRQKLTERWDTMLSREKWPSVTYTEAINLINLHKYNSKETLRWGDDILTEHEKWLAGDHFKSPVFVTDYPKAQKPFYMPNLSTEIYDAEKPTVACFDLIFPEIGELVGGSLREHNYDLLVKEMKERGMNIEAMDWYVSTRENGSIPHGGFGLGFERFVAYLGGIDNIKDVSAFPRAPGILAC</sequence>
<dbReference type="Pfam" id="PF00152">
    <property type="entry name" value="tRNA-synt_2"/>
    <property type="match status" value="1"/>
</dbReference>
<dbReference type="InterPro" id="IPR004365">
    <property type="entry name" value="NA-bd_OB_tRNA"/>
</dbReference>
<dbReference type="InterPro" id="IPR045864">
    <property type="entry name" value="aa-tRNA-synth_II/BPL/LPL"/>
</dbReference>
<name>A0AAX4H3S3_9ASCO</name>
<keyword evidence="5" id="KW-0067">ATP-binding</keyword>
<dbReference type="PRINTS" id="PR01042">
    <property type="entry name" value="TRNASYNTHASP"/>
</dbReference>
<dbReference type="InterPro" id="IPR012340">
    <property type="entry name" value="NA-bd_OB-fold"/>
</dbReference>
<dbReference type="EMBL" id="CP138894">
    <property type="protein sequence ID" value="WPK23191.1"/>
    <property type="molecule type" value="Genomic_DNA"/>
</dbReference>
<dbReference type="SUPFAM" id="SSF55681">
    <property type="entry name" value="Class II aaRS and biotin synthetases"/>
    <property type="match status" value="1"/>
</dbReference>
<keyword evidence="10" id="KW-1185">Reference proteome</keyword>
<accession>A0AAX4H3S3</accession>
<dbReference type="PANTHER" id="PTHR22594:SF34">
    <property type="entry name" value="ASPARAGINE--TRNA LIGASE, MITOCHONDRIAL-RELATED"/>
    <property type="match status" value="1"/>
</dbReference>
<protein>
    <recommendedName>
        <fullName evidence="2">asparagine--tRNA ligase</fullName>
        <ecNumber evidence="2">6.1.1.22</ecNumber>
    </recommendedName>
</protein>
<dbReference type="GO" id="GO:0005524">
    <property type="term" value="F:ATP binding"/>
    <property type="evidence" value="ECO:0007669"/>
    <property type="project" value="UniProtKB-KW"/>
</dbReference>
<evidence type="ECO:0000256" key="6">
    <source>
        <dbReference type="ARBA" id="ARBA00022917"/>
    </source>
</evidence>
<evidence type="ECO:0000256" key="3">
    <source>
        <dbReference type="ARBA" id="ARBA00022598"/>
    </source>
</evidence>
<dbReference type="PROSITE" id="PS50862">
    <property type="entry name" value="AA_TRNA_LIGASE_II"/>
    <property type="match status" value="1"/>
</dbReference>
<dbReference type="GO" id="GO:0004816">
    <property type="term" value="F:asparagine-tRNA ligase activity"/>
    <property type="evidence" value="ECO:0007669"/>
    <property type="project" value="UniProtKB-EC"/>
</dbReference>
<gene>
    <name evidence="9" type="ORF">PUMCH_000419</name>
</gene>
<evidence type="ECO:0000256" key="7">
    <source>
        <dbReference type="ARBA" id="ARBA00023146"/>
    </source>
</evidence>
<dbReference type="Gene3D" id="2.40.50.140">
    <property type="entry name" value="Nucleic acid-binding proteins"/>
    <property type="match status" value="1"/>
</dbReference>
<dbReference type="Pfam" id="PF01336">
    <property type="entry name" value="tRNA_anti-codon"/>
    <property type="match status" value="1"/>
</dbReference>
<organism evidence="9 10">
    <name type="scientific">Australozyma saopauloensis</name>
    <dbReference type="NCBI Taxonomy" id="291208"/>
    <lineage>
        <taxon>Eukaryota</taxon>
        <taxon>Fungi</taxon>
        <taxon>Dikarya</taxon>
        <taxon>Ascomycota</taxon>
        <taxon>Saccharomycotina</taxon>
        <taxon>Pichiomycetes</taxon>
        <taxon>Metschnikowiaceae</taxon>
        <taxon>Australozyma</taxon>
    </lineage>
</organism>
<dbReference type="SUPFAM" id="SSF50249">
    <property type="entry name" value="Nucleic acid-binding proteins"/>
    <property type="match status" value="1"/>
</dbReference>
<dbReference type="NCBIfam" id="NF003037">
    <property type="entry name" value="PRK03932.1"/>
    <property type="match status" value="1"/>
</dbReference>
<evidence type="ECO:0000313" key="10">
    <source>
        <dbReference type="Proteomes" id="UP001338582"/>
    </source>
</evidence>
<keyword evidence="6" id="KW-0648">Protein biosynthesis</keyword>
<dbReference type="RefSeq" id="XP_062875578.1">
    <property type="nucleotide sequence ID" value="XM_063019508.1"/>
</dbReference>
<dbReference type="GO" id="GO:0003676">
    <property type="term" value="F:nucleic acid binding"/>
    <property type="evidence" value="ECO:0007669"/>
    <property type="project" value="InterPro"/>
</dbReference>
<evidence type="ECO:0000256" key="4">
    <source>
        <dbReference type="ARBA" id="ARBA00022741"/>
    </source>
</evidence>
<dbReference type="GO" id="GO:0006421">
    <property type="term" value="P:asparaginyl-tRNA aminoacylation"/>
    <property type="evidence" value="ECO:0007669"/>
    <property type="project" value="InterPro"/>
</dbReference>
<keyword evidence="3" id="KW-0436">Ligase</keyword>
<reference evidence="9 10" key="1">
    <citation type="submission" date="2023-10" db="EMBL/GenBank/DDBJ databases">
        <title>Draft Genome Sequence of Candida saopaulonensis from a very Premature Infant with Sepsis.</title>
        <authorList>
            <person name="Ning Y."/>
            <person name="Dai R."/>
            <person name="Xiao M."/>
            <person name="Xu Y."/>
            <person name="Yan Q."/>
            <person name="Zhang L."/>
        </authorList>
    </citation>
    <scope>NUCLEOTIDE SEQUENCE [LARGE SCALE GENOMIC DNA]</scope>
    <source>
        <strain evidence="9 10">19XY460</strain>
    </source>
</reference>
<evidence type="ECO:0000256" key="1">
    <source>
        <dbReference type="ARBA" id="ARBA00008226"/>
    </source>
</evidence>
<evidence type="ECO:0000256" key="5">
    <source>
        <dbReference type="ARBA" id="ARBA00022840"/>
    </source>
</evidence>
<proteinExistence type="inferred from homology"/>
<evidence type="ECO:0000313" key="9">
    <source>
        <dbReference type="EMBL" id="WPK23191.1"/>
    </source>
</evidence>
<feature type="domain" description="Aminoacyl-transfer RNA synthetases class-II family profile" evidence="8">
    <location>
        <begin position="148"/>
        <end position="473"/>
    </location>
</feature>
<dbReference type="EC" id="6.1.1.22" evidence="2"/>
<dbReference type="Gene3D" id="3.30.930.10">
    <property type="entry name" value="Bira Bifunctional Protein, Domain 2"/>
    <property type="match status" value="1"/>
</dbReference>
<keyword evidence="7" id="KW-0030">Aminoacyl-tRNA synthetase</keyword>
<dbReference type="GeneID" id="88171488"/>
<dbReference type="GO" id="GO:0005739">
    <property type="term" value="C:mitochondrion"/>
    <property type="evidence" value="ECO:0007669"/>
    <property type="project" value="TreeGrafter"/>
</dbReference>
<dbReference type="InterPro" id="IPR004364">
    <property type="entry name" value="Aa-tRNA-synt_II"/>
</dbReference>
<dbReference type="CDD" id="cd04318">
    <property type="entry name" value="EcAsnRS_like_N"/>
    <property type="match status" value="1"/>
</dbReference>